<dbReference type="Proteomes" id="UP000189966">
    <property type="component" value="Unassembled WGS sequence"/>
</dbReference>
<keyword evidence="3 6" id="KW-0812">Transmembrane</keyword>
<accession>A0A1T5I253</accession>
<feature type="transmembrane region" description="Helical" evidence="6">
    <location>
        <begin position="137"/>
        <end position="165"/>
    </location>
</feature>
<dbReference type="EMBL" id="FUZI01000004">
    <property type="protein sequence ID" value="SKC33111.1"/>
    <property type="molecule type" value="Genomic_DNA"/>
</dbReference>
<feature type="transmembrane region" description="Helical" evidence="6">
    <location>
        <begin position="100"/>
        <end position="117"/>
    </location>
</feature>
<dbReference type="Pfam" id="PF01925">
    <property type="entry name" value="TauE"/>
    <property type="match status" value="1"/>
</dbReference>
<dbReference type="PANTHER" id="PTHR43701:SF2">
    <property type="entry name" value="MEMBRANE TRANSPORTER PROTEIN YJNA-RELATED"/>
    <property type="match status" value="1"/>
</dbReference>
<dbReference type="AlphaFoldDB" id="A0A1T5I253"/>
<organism evidence="7 8">
    <name type="scientific">Photobacterium piscicola</name>
    <dbReference type="NCBI Taxonomy" id="1378299"/>
    <lineage>
        <taxon>Bacteria</taxon>
        <taxon>Pseudomonadati</taxon>
        <taxon>Pseudomonadota</taxon>
        <taxon>Gammaproteobacteria</taxon>
        <taxon>Vibrionales</taxon>
        <taxon>Vibrionaceae</taxon>
        <taxon>Photobacterium</taxon>
    </lineage>
</organism>
<gene>
    <name evidence="7" type="ORF">CZ809_02646</name>
</gene>
<feature type="transmembrane region" description="Helical" evidence="6">
    <location>
        <begin position="177"/>
        <end position="197"/>
    </location>
</feature>
<dbReference type="InterPro" id="IPR051598">
    <property type="entry name" value="TSUP/Inactive_protease-like"/>
</dbReference>
<dbReference type="OrthoDB" id="8559109at2"/>
<evidence type="ECO:0000256" key="2">
    <source>
        <dbReference type="ARBA" id="ARBA00009142"/>
    </source>
</evidence>
<feature type="transmembrane region" description="Helical" evidence="6">
    <location>
        <begin position="203"/>
        <end position="221"/>
    </location>
</feature>
<evidence type="ECO:0000256" key="5">
    <source>
        <dbReference type="ARBA" id="ARBA00023136"/>
    </source>
</evidence>
<dbReference type="PANTHER" id="PTHR43701">
    <property type="entry name" value="MEMBRANE TRANSPORTER PROTEIN MJ0441-RELATED"/>
    <property type="match status" value="1"/>
</dbReference>
<name>A0A1T5I253_9GAMM</name>
<evidence type="ECO:0000256" key="3">
    <source>
        <dbReference type="ARBA" id="ARBA00022692"/>
    </source>
</evidence>
<dbReference type="RefSeq" id="WP_080158079.1">
    <property type="nucleotide sequence ID" value="NZ_FUZI01000004.1"/>
</dbReference>
<evidence type="ECO:0000313" key="8">
    <source>
        <dbReference type="Proteomes" id="UP000189966"/>
    </source>
</evidence>
<proteinExistence type="inferred from homology"/>
<reference evidence="7 8" key="1">
    <citation type="submission" date="2017-02" db="EMBL/GenBank/DDBJ databases">
        <authorList>
            <person name="Peterson S.W."/>
        </authorList>
    </citation>
    <scope>NUCLEOTIDE SEQUENCE [LARGE SCALE GENOMIC DNA]</scope>
    <source>
        <strain evidence="8">type strain: NCCB 100098</strain>
    </source>
</reference>
<evidence type="ECO:0000313" key="7">
    <source>
        <dbReference type="EMBL" id="SKC33111.1"/>
    </source>
</evidence>
<dbReference type="GO" id="GO:0005886">
    <property type="term" value="C:plasma membrane"/>
    <property type="evidence" value="ECO:0007669"/>
    <property type="project" value="UniProtKB-SubCell"/>
</dbReference>
<feature type="transmembrane region" description="Helical" evidence="6">
    <location>
        <begin position="74"/>
        <end position="93"/>
    </location>
</feature>
<comment type="similarity">
    <text evidence="2 6">Belongs to the 4-toluene sulfonate uptake permease (TSUP) (TC 2.A.102) family.</text>
</comment>
<protein>
    <recommendedName>
        <fullName evidence="6">Probable membrane transporter protein</fullName>
    </recommendedName>
</protein>
<evidence type="ECO:0000256" key="6">
    <source>
        <dbReference type="RuleBase" id="RU363041"/>
    </source>
</evidence>
<comment type="subcellular location">
    <subcellularLocation>
        <location evidence="6">Cell membrane</location>
        <topology evidence="6">Multi-pass membrane protein</topology>
    </subcellularLocation>
    <subcellularLocation>
        <location evidence="1">Membrane</location>
        <topology evidence="1">Multi-pass membrane protein</topology>
    </subcellularLocation>
</comment>
<dbReference type="InterPro" id="IPR002781">
    <property type="entry name" value="TM_pro_TauE-like"/>
</dbReference>
<keyword evidence="4 6" id="KW-1133">Transmembrane helix</keyword>
<feature type="transmembrane region" description="Helical" evidence="6">
    <location>
        <begin position="6"/>
        <end position="27"/>
    </location>
</feature>
<sequence length="253" mass="26719">MDVLNTLGLFIGSLVSNTLASLSGGGAGLIQFPLLLFLGLPFGIALATHKVASVALGIGATVNHLRNGNLPWKLTLYVISVGAIGVIIGANLILAIPVKFAEAALGALIISLGIYSVTTKDLGQTSTPQRRHSLGFIIGAIILFIIGMINGSLTAGSGLFVTMFLVRWFGFDYKQAVAITLVSVGLFWNAIGAIAIYQAGATIYWPWLPVLLIGSLLGGYLGAHLAHQRSNQLIKRCFESLTFVIGFKLLLDL</sequence>
<keyword evidence="5 6" id="KW-0472">Membrane</keyword>
<keyword evidence="6" id="KW-1003">Cell membrane</keyword>
<evidence type="ECO:0000256" key="4">
    <source>
        <dbReference type="ARBA" id="ARBA00022989"/>
    </source>
</evidence>
<feature type="transmembrane region" description="Helical" evidence="6">
    <location>
        <begin position="34"/>
        <end position="62"/>
    </location>
</feature>
<evidence type="ECO:0000256" key="1">
    <source>
        <dbReference type="ARBA" id="ARBA00004141"/>
    </source>
</evidence>